<dbReference type="KEGG" id="xtr:116410228"/>
<dbReference type="Proteomes" id="UP000008143">
    <property type="component" value="Chromosome 4"/>
</dbReference>
<dbReference type="PANTHER" id="PTHR47331">
    <property type="entry name" value="PHD-TYPE DOMAIN-CONTAINING PROTEIN"/>
    <property type="match status" value="1"/>
</dbReference>
<feature type="compositionally biased region" description="Basic and acidic residues" evidence="2">
    <location>
        <begin position="132"/>
        <end position="142"/>
    </location>
</feature>
<gene>
    <name evidence="4 5" type="primary">LOC116410228</name>
</gene>
<feature type="region of interest" description="Disordered" evidence="2">
    <location>
        <begin position="179"/>
        <end position="199"/>
    </location>
</feature>
<dbReference type="InterPro" id="IPR005312">
    <property type="entry name" value="DUF1759"/>
</dbReference>
<name>A0A8J1JGT0_XENTR</name>
<feature type="compositionally biased region" description="Basic and acidic residues" evidence="2">
    <location>
        <begin position="9"/>
        <end position="34"/>
    </location>
</feature>
<dbReference type="AGR" id="Xenbase:XB-GENE-29095919"/>
<evidence type="ECO:0000256" key="1">
    <source>
        <dbReference type="SAM" id="Coils"/>
    </source>
</evidence>
<evidence type="ECO:0000313" key="4">
    <source>
        <dbReference type="RefSeq" id="XP_031756210.1"/>
    </source>
</evidence>
<reference evidence="4" key="1">
    <citation type="submission" date="2025-08" db="UniProtKB">
        <authorList>
            <consortium name="RefSeq"/>
        </authorList>
    </citation>
    <scope>IDENTIFICATION</scope>
    <source>
        <strain evidence="4">Nigerian</strain>
        <tissue evidence="4">Liver and blood</tissue>
    </source>
</reference>
<dbReference type="OMA" id="YERMAIA"/>
<protein>
    <submittedName>
        <fullName evidence="4">Uncharacterized protein LOC116410228</fullName>
    </submittedName>
</protein>
<evidence type="ECO:0000313" key="5">
    <source>
        <dbReference type="Xenbase" id="XB-GENE-29095919"/>
    </source>
</evidence>
<evidence type="ECO:0000313" key="3">
    <source>
        <dbReference type="Proteomes" id="UP000008143"/>
    </source>
</evidence>
<keyword evidence="1" id="KW-0175">Coiled coil</keyword>
<dbReference type="GeneID" id="116410228"/>
<organism evidence="3 4">
    <name type="scientific">Xenopus tropicalis</name>
    <name type="common">Western clawed frog</name>
    <name type="synonym">Silurana tropicalis</name>
    <dbReference type="NCBI Taxonomy" id="8364"/>
    <lineage>
        <taxon>Eukaryota</taxon>
        <taxon>Metazoa</taxon>
        <taxon>Chordata</taxon>
        <taxon>Craniata</taxon>
        <taxon>Vertebrata</taxon>
        <taxon>Euteleostomi</taxon>
        <taxon>Amphibia</taxon>
        <taxon>Batrachia</taxon>
        <taxon>Anura</taxon>
        <taxon>Pipoidea</taxon>
        <taxon>Pipidae</taxon>
        <taxon>Xenopodinae</taxon>
        <taxon>Xenopus</taxon>
        <taxon>Silurana</taxon>
    </lineage>
</organism>
<feature type="region of interest" description="Disordered" evidence="2">
    <location>
        <begin position="127"/>
        <end position="166"/>
    </location>
</feature>
<accession>A0A8J1JGT0</accession>
<feature type="region of interest" description="Disordered" evidence="2">
    <location>
        <begin position="1"/>
        <end position="60"/>
    </location>
</feature>
<proteinExistence type="predicted"/>
<dbReference type="Xenbase" id="XB-GENE-29095919">
    <property type="gene designation" value="LOC116410228"/>
</dbReference>
<dbReference type="Pfam" id="PF03564">
    <property type="entry name" value="DUF1759"/>
    <property type="match status" value="1"/>
</dbReference>
<feature type="coiled-coil region" evidence="1">
    <location>
        <begin position="79"/>
        <end position="117"/>
    </location>
</feature>
<feature type="compositionally biased region" description="Polar residues" evidence="2">
    <location>
        <begin position="183"/>
        <end position="192"/>
    </location>
</feature>
<dbReference type="AlphaFoldDB" id="A0A8J1JGT0"/>
<feature type="compositionally biased region" description="Low complexity" evidence="2">
    <location>
        <begin position="37"/>
        <end position="54"/>
    </location>
</feature>
<keyword evidence="3" id="KW-1185">Reference proteome</keyword>
<sequence>MSLRSGKKYIPDDEPPMRQHGREKASAQQDELRSHASKSSRSSKMSAASSLALKTRAKAEATRVQLAFAEKEANVKRTIAEKQASMKRENAEREREMAEAEAELQILQCQREAAAAAAEAAAYLETYSSESEGTHEGPEMPEKPLSPAERASEYVQRVSSMPTTERSIKTEPAEVYRPKPAAVTSTPRQHYSASDVKPARKYPAEYPRDRIQSFPLPQPKDCVPEQQCIQDITKYLLRKEAVNSSFIKFDDSPENYWAWKSSFQNAIKDLNLSASETLDLMIKWLSTESAEHAKSMRRVHLFNPSAGFDMAWQRLEKKYGSPEVIQRTLQKRLDAFPKLTNKDAKKLEQLGDLLEIECAKEEGYLRGLTYLDNAIGLNPTVEKLPYHMQLKWASVGTKYKAETGDDFPQVCAATSTDEE</sequence>
<evidence type="ECO:0000256" key="2">
    <source>
        <dbReference type="SAM" id="MobiDB-lite"/>
    </source>
</evidence>
<dbReference type="OrthoDB" id="9887682at2759"/>
<dbReference type="PANTHER" id="PTHR47331:SF7">
    <property type="match status" value="1"/>
</dbReference>
<dbReference type="RefSeq" id="XP_031756210.1">
    <property type="nucleotide sequence ID" value="XM_031900350.1"/>
</dbReference>